<dbReference type="AlphaFoldDB" id="A0A060H3J0"/>
<evidence type="ECO:0000313" key="2">
    <source>
        <dbReference type="Proteomes" id="UP000027215"/>
    </source>
</evidence>
<reference evidence="1 2" key="1">
    <citation type="submission" date="2013-08" db="EMBL/GenBank/DDBJ databases">
        <authorList>
            <person name="Stouthamer R."/>
            <person name="Nunney L."/>
        </authorList>
    </citation>
    <scope>NUCLEOTIDE SEQUENCE [LARGE SCALE GENOMIC DNA]</scope>
    <source>
        <strain evidence="2">ann-1</strain>
    </source>
</reference>
<evidence type="ECO:0000313" key="1">
    <source>
        <dbReference type="EMBL" id="AIC10148.1"/>
    </source>
</evidence>
<accession>A0A060H3J0</accession>
<dbReference type="PATRIC" id="fig|155920.8.peg.1845"/>
<protein>
    <submittedName>
        <fullName evidence="1">Membrane protein</fullName>
    </submittedName>
</protein>
<gene>
    <name evidence="1" type="ORF">D934_07985</name>
</gene>
<name>A0A060H3J0_XYLFS</name>
<dbReference type="InterPro" id="IPR046703">
    <property type="entry name" value="DUF6776"/>
</dbReference>
<organism evidence="1 2">
    <name type="scientific">Xylella fastidiosa subsp. sandyi Ann-1</name>
    <dbReference type="NCBI Taxonomy" id="155920"/>
    <lineage>
        <taxon>Bacteria</taxon>
        <taxon>Pseudomonadati</taxon>
        <taxon>Pseudomonadota</taxon>
        <taxon>Gammaproteobacteria</taxon>
        <taxon>Lysobacterales</taxon>
        <taxon>Lysobacteraceae</taxon>
        <taxon>Xylella</taxon>
    </lineage>
</organism>
<dbReference type="HOGENOM" id="CLU_080432_2_0_6"/>
<dbReference type="Pfam" id="PF20567">
    <property type="entry name" value="DUF6776"/>
    <property type="match status" value="1"/>
</dbReference>
<dbReference type="Proteomes" id="UP000027215">
    <property type="component" value="Chromosome"/>
</dbReference>
<dbReference type="KEGG" id="xfs:D934_07985"/>
<sequence>MPPGFPAFLRDTLQMQRPIFHRTLSIVSSQRSNMSLRWILLVVFWLVSLALTWGVASHSVVPHLTEAEAQLRQSRQIQASQTHQIQKLQQRQINLEISDQISRAANVDIQSLLAERDEQIAALRADVAFYERLVGATAQRKGLNTHSIEFVRKPSGVWDYNVVLTQNLNRGAISQGQLRFSVDGVRVGKLTTISWNDLHQKTNVPGQPYSFRYFQQLQGSVMLPLDFTPQRVKISLVGQGMSVTQTFDWKLAANSIGE</sequence>
<proteinExistence type="predicted"/>
<dbReference type="EMBL" id="CP006696">
    <property type="protein sequence ID" value="AIC10148.1"/>
    <property type="molecule type" value="Genomic_DNA"/>
</dbReference>